<dbReference type="PANTHER" id="PTHR32063:SF18">
    <property type="entry name" value="CATION EFFLUX SYSTEM PROTEIN"/>
    <property type="match status" value="1"/>
</dbReference>
<feature type="transmembrane region" description="Helical" evidence="1">
    <location>
        <begin position="12"/>
        <end position="33"/>
    </location>
</feature>
<dbReference type="Gene3D" id="3.30.70.1440">
    <property type="entry name" value="Multidrug efflux transporter AcrB pore domain"/>
    <property type="match status" value="1"/>
</dbReference>
<accession>A0A7X1ZBN5</accession>
<feature type="transmembrane region" description="Helical" evidence="1">
    <location>
        <begin position="860"/>
        <end position="879"/>
    </location>
</feature>
<keyword evidence="1" id="KW-1133">Transmembrane helix</keyword>
<dbReference type="InterPro" id="IPR027463">
    <property type="entry name" value="AcrB_DN_DC_subdom"/>
</dbReference>
<feature type="transmembrane region" description="Helical" evidence="1">
    <location>
        <begin position="460"/>
        <end position="486"/>
    </location>
</feature>
<evidence type="ECO:0000313" key="2">
    <source>
        <dbReference type="EMBL" id="MQX35579.1"/>
    </source>
</evidence>
<organism evidence="2 3">
    <name type="scientific">Roseospira navarrensis</name>
    <dbReference type="NCBI Taxonomy" id="140058"/>
    <lineage>
        <taxon>Bacteria</taxon>
        <taxon>Pseudomonadati</taxon>
        <taxon>Pseudomonadota</taxon>
        <taxon>Alphaproteobacteria</taxon>
        <taxon>Rhodospirillales</taxon>
        <taxon>Rhodospirillaceae</taxon>
        <taxon>Roseospira</taxon>
    </lineage>
</organism>
<dbReference type="AlphaFoldDB" id="A0A7X1ZBN5"/>
<dbReference type="PANTHER" id="PTHR32063">
    <property type="match status" value="1"/>
</dbReference>
<feature type="transmembrane region" description="Helical" evidence="1">
    <location>
        <begin position="527"/>
        <end position="547"/>
    </location>
</feature>
<dbReference type="SUPFAM" id="SSF82693">
    <property type="entry name" value="Multidrug efflux transporter AcrB pore domain, PN1, PN2, PC1 and PC2 subdomains"/>
    <property type="match status" value="3"/>
</dbReference>
<feature type="transmembrane region" description="Helical" evidence="1">
    <location>
        <begin position="336"/>
        <end position="354"/>
    </location>
</feature>
<dbReference type="Proteomes" id="UP000434582">
    <property type="component" value="Unassembled WGS sequence"/>
</dbReference>
<dbReference type="GO" id="GO:0042910">
    <property type="term" value="F:xenobiotic transmembrane transporter activity"/>
    <property type="evidence" value="ECO:0007669"/>
    <property type="project" value="TreeGrafter"/>
</dbReference>
<dbReference type="Gene3D" id="3.30.70.1320">
    <property type="entry name" value="Multidrug efflux transporter AcrB pore domain like"/>
    <property type="match status" value="1"/>
</dbReference>
<dbReference type="InterPro" id="IPR001036">
    <property type="entry name" value="Acrflvin-R"/>
</dbReference>
<gene>
    <name evidence="2" type="ORF">GHC57_03515</name>
</gene>
<feature type="transmembrane region" description="Helical" evidence="1">
    <location>
        <begin position="961"/>
        <end position="982"/>
    </location>
</feature>
<dbReference type="GO" id="GO:0005886">
    <property type="term" value="C:plasma membrane"/>
    <property type="evidence" value="ECO:0007669"/>
    <property type="project" value="TreeGrafter"/>
</dbReference>
<sequence length="1018" mass="109641">MDVAHTAIEKPVNTWVIVLICLIGGLVGLMNVGRLEDPAFTIKEAQIITAYPGASAVEVEEEITEPLESAIQQLAQLKEIRSVSKPGISEITAEIQDTYDGSELPQIWDELRRKVNDARAHLPDNARPPAIYDDYGDVFGLFYAITAPGYADLEVIEIAKTLRRELLTVPGVAKVETSGEPKPQIHIEISQDRLARLGVSVGDGITLLDVENEIQPASVVTVGEDRVRISIDDAFDTVEAVENLMLGAPGTTAMVRLRDVAEVSLGRDIRPDLLVRYNGQPAVTLAVAAVGDTNVVEVGKAVRAKLDSLTPVLPVGVELHTIYDQAAVVDEAVQGFLINVLASVSIVVASLCVFMGWRAGVVVGTILFLTVSGTLFFMWLGGIELERISLGALIIAMGMLVDNAIVVAEGMLMGMRKGKSSLQAASEVTRQTQWPLLGATIIGIMAFSGIGLSPDATGEFLFSLFAVIGISLLLSWILAVMVTPLFGHYLFKRGQVSDDGETADDPYGGRLFSAYRGVLKGALRHRVLTVVGLVGITAACLYGFGFVKQGFFPNSDTPMFYVDVWLPQGTDILAVEETMKEAEAFILDQAATDSVSTFIGQGATRFMLTYAPQGANPSYGHMIVRTGQREDIPALIDQIRGPLAERFPDAQVFTRRLVFGPGGGAKLAVRLSGPDANVLRALAAEVEEVYRADGGVIDIRTDWRQREKVIEPQFAESRARIAGVTRNDLAQTLMYFGDGVQIATFRDGDELIPILMRAPEDERGDLNAIGDRLVWSNGQRAYVPVAQILDGLEVVAEDTLIRRQDRVRTLTVQGDPAGDQSAQAVHARIVDAIDSIPLPPGYTLEWGGEIEDTAEAQGALMSQVPVGFLVMVLITVVLFATVREPLIIWLVVPISICGVTLGLLGTGLAFDFMSLLGVLSLSGMLIKNAIVLVEEIDLQLEAHEDRFAGLVQAGVSRLRPVVLAAGTTILGMLPLLTDPFFASMAVTISGGLAFATILTLVAVPVFYSLFYRIRPAEG</sequence>
<keyword evidence="3" id="KW-1185">Reference proteome</keyword>
<proteinExistence type="predicted"/>
<dbReference type="RefSeq" id="WP_153341218.1">
    <property type="nucleotide sequence ID" value="NZ_WIVE01000005.1"/>
</dbReference>
<evidence type="ECO:0000256" key="1">
    <source>
        <dbReference type="SAM" id="Phobius"/>
    </source>
</evidence>
<protein>
    <submittedName>
        <fullName evidence="2">AcrB/AcrD/AcrF family protein</fullName>
    </submittedName>
</protein>
<dbReference type="SUPFAM" id="SSF82714">
    <property type="entry name" value="Multidrug efflux transporter AcrB TolC docking domain, DN and DC subdomains"/>
    <property type="match status" value="2"/>
</dbReference>
<dbReference type="Gene3D" id="3.30.70.1430">
    <property type="entry name" value="Multidrug efflux transporter AcrB pore domain"/>
    <property type="match status" value="2"/>
</dbReference>
<reference evidence="2 3" key="1">
    <citation type="submission" date="2019-10" db="EMBL/GenBank/DDBJ databases">
        <title>Draft whole-genome sequence of the purple nonsulfur photosynthetic bacterium Roseospira navarrensis DSM 15114.</title>
        <authorList>
            <person name="Kyndt J.A."/>
            <person name="Meyer T.E."/>
        </authorList>
    </citation>
    <scope>NUCLEOTIDE SEQUENCE [LARGE SCALE GENOMIC DNA]</scope>
    <source>
        <strain evidence="2 3">DSM 15114</strain>
    </source>
</reference>
<dbReference type="Pfam" id="PF00873">
    <property type="entry name" value="ACR_tran"/>
    <property type="match status" value="1"/>
</dbReference>
<keyword evidence="1" id="KW-0812">Transmembrane</keyword>
<dbReference type="Gene3D" id="3.30.2090.10">
    <property type="entry name" value="Multidrug efflux transporter AcrB TolC docking domain, DN and DC subdomains"/>
    <property type="match status" value="2"/>
</dbReference>
<feature type="transmembrane region" description="Helical" evidence="1">
    <location>
        <begin position="988"/>
        <end position="1010"/>
    </location>
</feature>
<keyword evidence="1" id="KW-0472">Membrane</keyword>
<dbReference type="SUPFAM" id="SSF82866">
    <property type="entry name" value="Multidrug efflux transporter AcrB transmembrane domain"/>
    <property type="match status" value="2"/>
</dbReference>
<evidence type="ECO:0000313" key="3">
    <source>
        <dbReference type="Proteomes" id="UP000434582"/>
    </source>
</evidence>
<feature type="transmembrane region" description="Helical" evidence="1">
    <location>
        <begin position="361"/>
        <end position="382"/>
    </location>
</feature>
<dbReference type="Gene3D" id="1.20.1640.10">
    <property type="entry name" value="Multidrug efflux transporter AcrB transmembrane domain"/>
    <property type="match status" value="2"/>
</dbReference>
<dbReference type="EMBL" id="WIVE01000005">
    <property type="protein sequence ID" value="MQX35579.1"/>
    <property type="molecule type" value="Genomic_DNA"/>
</dbReference>
<feature type="transmembrane region" description="Helical" evidence="1">
    <location>
        <begin position="388"/>
        <end position="413"/>
    </location>
</feature>
<name>A0A7X1ZBN5_9PROT</name>
<feature type="transmembrane region" description="Helical" evidence="1">
    <location>
        <begin position="886"/>
        <end position="906"/>
    </location>
</feature>
<dbReference type="OrthoDB" id="9798415at2"/>
<feature type="transmembrane region" description="Helical" evidence="1">
    <location>
        <begin position="434"/>
        <end position="454"/>
    </location>
</feature>
<comment type="caution">
    <text evidence="2">The sequence shown here is derived from an EMBL/GenBank/DDBJ whole genome shotgun (WGS) entry which is preliminary data.</text>
</comment>
<dbReference type="PRINTS" id="PR00702">
    <property type="entry name" value="ACRIFLAVINRP"/>
</dbReference>